<dbReference type="PANTHER" id="PTHR11929">
    <property type="entry name" value="ALPHA- 1,3 -FUCOSYLTRANSFERASE"/>
    <property type="match status" value="1"/>
</dbReference>
<protein>
    <recommendedName>
        <fullName evidence="11">Fucosyltransferase</fullName>
        <ecNumber evidence="11">2.4.1.-</ecNumber>
    </recommendedName>
</protein>
<evidence type="ECO:0000256" key="10">
    <source>
        <dbReference type="ARBA" id="ARBA00023180"/>
    </source>
</evidence>
<dbReference type="InterPro" id="IPR001503">
    <property type="entry name" value="Glyco_trans_10"/>
</dbReference>
<proteinExistence type="inferred from homology"/>
<evidence type="ECO:0000256" key="9">
    <source>
        <dbReference type="ARBA" id="ARBA00023136"/>
    </source>
</evidence>
<sequence>MGSTDVSLEIKHRNNPKLCLAGLSCIVFVIASSITNIWKEHVTWDYSSYYPAFKIRDTTEDVGYLESILSEHDPFDSNFQTWLENLDIHVNPTHDGNKALCRTRTKPLHCPPNSASGCLKISVVGLCGGWATKLRKLPAEISCPGLKNTKVLIDHVDKTKAIQEAHIVLFSFVASYLNLDIWLKLRFYRSPGQMWVFQTEESPIYSRGYMMPWHFRNETYNISNTYHTRADIHSPYGYYEPLRNENSNHVVNLTQLLIDKKNLIIWICSHCETLQWDRTKFVHDLQRMVKVDTFGKCGNMSVCGDKWKATCSAEVDKKLRSYKFFLALENCCCEDYITEKLWHALVIGTVPIVIGPRIENYKKLAPPGSFIHVDQFDSVESLVNYLEYLDKNDTAYLEYFKWKELGIVREHSIKEHYQNHLSDDVICSIANQYFEKRSSPEKNKMFDLYGPEWKETCHHCGGHMWIRKYEHPLDHKRKNKGIWA</sequence>
<evidence type="ECO:0000313" key="14">
    <source>
        <dbReference type="EMBL" id="KAJ8043986.1"/>
    </source>
</evidence>
<gene>
    <name evidence="14" type="ORF">HOLleu_11319</name>
</gene>
<dbReference type="GO" id="GO:0046920">
    <property type="term" value="F:alpha-(1-&gt;3)-fucosyltransferase activity"/>
    <property type="evidence" value="ECO:0007669"/>
    <property type="project" value="TreeGrafter"/>
</dbReference>
<keyword evidence="7" id="KW-0735">Signal-anchor</keyword>
<evidence type="ECO:0000256" key="4">
    <source>
        <dbReference type="ARBA" id="ARBA00022676"/>
    </source>
</evidence>
<dbReference type="InterPro" id="IPR038577">
    <property type="entry name" value="GT10-like_C_sf"/>
</dbReference>
<dbReference type="AlphaFoldDB" id="A0A9Q1CFG5"/>
<dbReference type="InterPro" id="IPR031481">
    <property type="entry name" value="Glyco_tran_10_N"/>
</dbReference>
<dbReference type="OrthoDB" id="5790915at2759"/>
<keyword evidence="11" id="KW-0333">Golgi apparatus</keyword>
<keyword evidence="6 11" id="KW-0812">Transmembrane</keyword>
<evidence type="ECO:0000256" key="2">
    <source>
        <dbReference type="ARBA" id="ARBA00004922"/>
    </source>
</evidence>
<comment type="subcellular location">
    <subcellularLocation>
        <location evidence="11">Golgi apparatus</location>
        <location evidence="11">Golgi stack membrane</location>
        <topology evidence="11">Single-pass type II membrane protein</topology>
    </subcellularLocation>
    <subcellularLocation>
        <location evidence="1">Membrane</location>
        <topology evidence="1">Single-pass membrane protein</topology>
    </subcellularLocation>
</comment>
<organism evidence="14 15">
    <name type="scientific">Holothuria leucospilota</name>
    <name type="common">Black long sea cucumber</name>
    <name type="synonym">Mertensiothuria leucospilota</name>
    <dbReference type="NCBI Taxonomy" id="206669"/>
    <lineage>
        <taxon>Eukaryota</taxon>
        <taxon>Metazoa</taxon>
        <taxon>Echinodermata</taxon>
        <taxon>Eleutherozoa</taxon>
        <taxon>Echinozoa</taxon>
        <taxon>Holothuroidea</taxon>
        <taxon>Aspidochirotacea</taxon>
        <taxon>Aspidochirotida</taxon>
        <taxon>Holothuriidae</taxon>
        <taxon>Holothuria</taxon>
    </lineage>
</organism>
<evidence type="ECO:0000256" key="3">
    <source>
        <dbReference type="ARBA" id="ARBA00008919"/>
    </source>
</evidence>
<dbReference type="Pfam" id="PF17039">
    <property type="entry name" value="Glyco_tran_10_N"/>
    <property type="match status" value="1"/>
</dbReference>
<evidence type="ECO:0000256" key="11">
    <source>
        <dbReference type="RuleBase" id="RU003832"/>
    </source>
</evidence>
<dbReference type="EC" id="2.4.1.-" evidence="11"/>
<reference evidence="14" key="1">
    <citation type="submission" date="2021-10" db="EMBL/GenBank/DDBJ databases">
        <title>Tropical sea cucumber genome reveals ecological adaptation and Cuvierian tubules defense mechanism.</title>
        <authorList>
            <person name="Chen T."/>
        </authorList>
    </citation>
    <scope>NUCLEOTIDE SEQUENCE</scope>
    <source>
        <strain evidence="14">Nanhai2018</strain>
        <tissue evidence="14">Muscle</tissue>
    </source>
</reference>
<dbReference type="SUPFAM" id="SSF53756">
    <property type="entry name" value="UDP-Glycosyltransferase/glycogen phosphorylase"/>
    <property type="match status" value="1"/>
</dbReference>
<dbReference type="FunFam" id="3.40.50.11660:FF:000004">
    <property type="entry name" value="Glycoprotein 3-alpha-L-fucosyltransferase A"/>
    <property type="match status" value="1"/>
</dbReference>
<feature type="domain" description="Fucosyltransferase C-terminal" evidence="12">
    <location>
        <begin position="259"/>
        <end position="438"/>
    </location>
</feature>
<accession>A0A9Q1CFG5</accession>
<comment type="caution">
    <text evidence="14">The sequence shown here is derived from an EMBL/GenBank/DDBJ whole genome shotgun (WGS) entry which is preliminary data.</text>
</comment>
<keyword evidence="15" id="KW-1185">Reference proteome</keyword>
<dbReference type="GO" id="GO:0032580">
    <property type="term" value="C:Golgi cisterna membrane"/>
    <property type="evidence" value="ECO:0007669"/>
    <property type="project" value="UniProtKB-SubCell"/>
</dbReference>
<dbReference type="EMBL" id="JAIZAY010000004">
    <property type="protein sequence ID" value="KAJ8043986.1"/>
    <property type="molecule type" value="Genomic_DNA"/>
</dbReference>
<name>A0A9Q1CFG5_HOLLE</name>
<dbReference type="Gene3D" id="3.40.50.11660">
    <property type="entry name" value="Glycosyl transferase family 10, C-terminal domain"/>
    <property type="match status" value="1"/>
</dbReference>
<evidence type="ECO:0000256" key="6">
    <source>
        <dbReference type="ARBA" id="ARBA00022692"/>
    </source>
</evidence>
<keyword evidence="5 11" id="KW-0808">Transferase</keyword>
<comment type="pathway">
    <text evidence="2">Protein modification; protein glycosylation.</text>
</comment>
<evidence type="ECO:0000313" key="15">
    <source>
        <dbReference type="Proteomes" id="UP001152320"/>
    </source>
</evidence>
<evidence type="ECO:0000256" key="1">
    <source>
        <dbReference type="ARBA" id="ARBA00004167"/>
    </source>
</evidence>
<evidence type="ECO:0000256" key="8">
    <source>
        <dbReference type="ARBA" id="ARBA00022989"/>
    </source>
</evidence>
<keyword evidence="10" id="KW-0325">Glycoprotein</keyword>
<feature type="domain" description="Fucosyltransferase N-terminal" evidence="13">
    <location>
        <begin position="157"/>
        <end position="237"/>
    </location>
</feature>
<dbReference type="Proteomes" id="UP001152320">
    <property type="component" value="Chromosome 4"/>
</dbReference>
<evidence type="ECO:0000259" key="13">
    <source>
        <dbReference type="Pfam" id="PF17039"/>
    </source>
</evidence>
<keyword evidence="8" id="KW-1133">Transmembrane helix</keyword>
<dbReference type="InterPro" id="IPR055270">
    <property type="entry name" value="Glyco_tran_10_C"/>
</dbReference>
<keyword evidence="9" id="KW-0472">Membrane</keyword>
<comment type="similarity">
    <text evidence="3 11">Belongs to the glycosyltransferase 10 family.</text>
</comment>
<dbReference type="Pfam" id="PF00852">
    <property type="entry name" value="Glyco_transf_10"/>
    <property type="match status" value="1"/>
</dbReference>
<evidence type="ECO:0000256" key="5">
    <source>
        <dbReference type="ARBA" id="ARBA00022679"/>
    </source>
</evidence>
<evidence type="ECO:0000256" key="7">
    <source>
        <dbReference type="ARBA" id="ARBA00022968"/>
    </source>
</evidence>
<evidence type="ECO:0000259" key="12">
    <source>
        <dbReference type="Pfam" id="PF00852"/>
    </source>
</evidence>
<keyword evidence="4 11" id="KW-0328">Glycosyltransferase</keyword>
<dbReference type="PANTHER" id="PTHR11929:SF145">
    <property type="entry name" value="ALPHA-(1,3)-FUCOSYLTRANSFERASE FUT-1"/>
    <property type="match status" value="1"/>
</dbReference>